<evidence type="ECO:0000256" key="4">
    <source>
        <dbReference type="SAM" id="SignalP"/>
    </source>
</evidence>
<dbReference type="InterPro" id="IPR008972">
    <property type="entry name" value="Cupredoxin"/>
</dbReference>
<comment type="subcellular location">
    <subcellularLocation>
        <location evidence="1">Periplasm</location>
    </subcellularLocation>
</comment>
<keyword evidence="3" id="KW-0186">Copper</keyword>
<dbReference type="PROSITE" id="PS51318">
    <property type="entry name" value="TAT"/>
    <property type="match status" value="1"/>
</dbReference>
<dbReference type="InterPro" id="IPR028096">
    <property type="entry name" value="EfeO_Cupredoxin"/>
</dbReference>
<dbReference type="PANTHER" id="PTHR38439">
    <property type="entry name" value="AURACYANIN-B"/>
    <property type="match status" value="1"/>
</dbReference>
<reference evidence="6 7" key="1">
    <citation type="submission" date="2020-07" db="EMBL/GenBank/DDBJ databases">
        <title>Genomic Encyclopedia of Archaeal and Bacterial Type Strains, Phase II (KMG-II): from individual species to whole genera.</title>
        <authorList>
            <person name="Goeker M."/>
        </authorList>
    </citation>
    <scope>NUCLEOTIDE SEQUENCE [LARGE SCALE GENOMIC DNA]</scope>
    <source>
        <strain evidence="6 7">DSM 21226</strain>
    </source>
</reference>
<dbReference type="Gene3D" id="2.60.40.420">
    <property type="entry name" value="Cupredoxins - blue copper proteins"/>
    <property type="match status" value="1"/>
</dbReference>
<dbReference type="RefSeq" id="WP_246332528.1">
    <property type="nucleotide sequence ID" value="NZ_JACCFH010000001.1"/>
</dbReference>
<keyword evidence="7" id="KW-1185">Reference proteome</keyword>
<dbReference type="GO" id="GO:0042597">
    <property type="term" value="C:periplasmic space"/>
    <property type="evidence" value="ECO:0007669"/>
    <property type="project" value="UniProtKB-SubCell"/>
</dbReference>
<feature type="domain" description="EfeO-type cupredoxin-like" evidence="5">
    <location>
        <begin position="62"/>
        <end position="160"/>
    </location>
</feature>
<dbReference type="EMBL" id="JACCFH010000001">
    <property type="protein sequence ID" value="NYG33336.1"/>
    <property type="molecule type" value="Genomic_DNA"/>
</dbReference>
<name>A0A7Y9QXP7_9BURK</name>
<feature type="chain" id="PRO_5031534164" evidence="4">
    <location>
        <begin position="36"/>
        <end position="182"/>
    </location>
</feature>
<dbReference type="InterPro" id="IPR006311">
    <property type="entry name" value="TAT_signal"/>
</dbReference>
<evidence type="ECO:0000313" key="7">
    <source>
        <dbReference type="Proteomes" id="UP000518288"/>
    </source>
</evidence>
<dbReference type="GO" id="GO:0046872">
    <property type="term" value="F:metal ion binding"/>
    <property type="evidence" value="ECO:0007669"/>
    <property type="project" value="UniProtKB-KW"/>
</dbReference>
<sequence length="182" mass="19985">MTMTSHDNTPSRRHFIAACCALCCGGLALSPEAQAHGDKAHAAAGPVKKEQKPWGIAGDARAVRRTITVRMGDDMRFRPDRITVRQGETVRLVMHNEGKLMHEFVIGTPPDLAEHAELMVKFPDMEHDEPYMAHVPPGQSGAIVWNFNRPGDFQFACLIAGHFQSGMVGALRVAPRVPPKAR</sequence>
<dbReference type="CDD" id="cd04211">
    <property type="entry name" value="Cupredoxin_like_2"/>
    <property type="match status" value="1"/>
</dbReference>
<dbReference type="Pfam" id="PF13473">
    <property type="entry name" value="Cupredoxin_1"/>
    <property type="match status" value="1"/>
</dbReference>
<dbReference type="InterPro" id="IPR033138">
    <property type="entry name" value="Cu_oxidase_CS"/>
</dbReference>
<evidence type="ECO:0000256" key="1">
    <source>
        <dbReference type="ARBA" id="ARBA00004418"/>
    </source>
</evidence>
<organism evidence="6 7">
    <name type="scientific">Sphaerotilus montanus</name>
    <dbReference type="NCBI Taxonomy" id="522889"/>
    <lineage>
        <taxon>Bacteria</taxon>
        <taxon>Pseudomonadati</taxon>
        <taxon>Pseudomonadota</taxon>
        <taxon>Betaproteobacteria</taxon>
        <taxon>Burkholderiales</taxon>
        <taxon>Sphaerotilaceae</taxon>
        <taxon>Sphaerotilus</taxon>
    </lineage>
</organism>
<dbReference type="PROSITE" id="PS00079">
    <property type="entry name" value="MULTICOPPER_OXIDASE1"/>
    <property type="match status" value="1"/>
</dbReference>
<dbReference type="SUPFAM" id="SSF49503">
    <property type="entry name" value="Cupredoxins"/>
    <property type="match status" value="1"/>
</dbReference>
<dbReference type="PANTHER" id="PTHR38439:SF3">
    <property type="entry name" value="COPPER-RESISTANT CUPROPROTEIN COPI"/>
    <property type="match status" value="1"/>
</dbReference>
<dbReference type="InterPro" id="IPR050845">
    <property type="entry name" value="Cu-binding_ET"/>
</dbReference>
<dbReference type="AlphaFoldDB" id="A0A7Y9QXP7"/>
<feature type="signal peptide" evidence="4">
    <location>
        <begin position="1"/>
        <end position="35"/>
    </location>
</feature>
<evidence type="ECO:0000256" key="2">
    <source>
        <dbReference type="ARBA" id="ARBA00022723"/>
    </source>
</evidence>
<protein>
    <submittedName>
        <fullName evidence="6">Putative cupredoxin-like copper-binding protein</fullName>
    </submittedName>
</protein>
<dbReference type="Proteomes" id="UP000518288">
    <property type="component" value="Unassembled WGS sequence"/>
</dbReference>
<accession>A0A7Y9QXP7</accession>
<keyword evidence="4" id="KW-0732">Signal</keyword>
<proteinExistence type="predicted"/>
<evidence type="ECO:0000313" key="6">
    <source>
        <dbReference type="EMBL" id="NYG33336.1"/>
    </source>
</evidence>
<evidence type="ECO:0000259" key="5">
    <source>
        <dbReference type="Pfam" id="PF13473"/>
    </source>
</evidence>
<comment type="caution">
    <text evidence="6">The sequence shown here is derived from an EMBL/GenBank/DDBJ whole genome shotgun (WGS) entry which is preliminary data.</text>
</comment>
<gene>
    <name evidence="6" type="ORF">BDD16_002322</name>
</gene>
<evidence type="ECO:0000256" key="3">
    <source>
        <dbReference type="ARBA" id="ARBA00023008"/>
    </source>
</evidence>
<keyword evidence="2" id="KW-0479">Metal-binding</keyword>